<dbReference type="Proteomes" id="UP000700706">
    <property type="component" value="Unassembled WGS sequence"/>
</dbReference>
<accession>A0A952KF22</accession>
<evidence type="ECO:0000313" key="3">
    <source>
        <dbReference type="Proteomes" id="UP000700706"/>
    </source>
</evidence>
<dbReference type="InterPro" id="IPR036291">
    <property type="entry name" value="NAD(P)-bd_dom_sf"/>
</dbReference>
<reference evidence="2" key="1">
    <citation type="submission" date="2020-06" db="EMBL/GenBank/DDBJ databases">
        <title>Stable isotope informed genome-resolved metagenomics uncovers potential trophic interactions in rhizosphere soil.</title>
        <authorList>
            <person name="Starr E.P."/>
            <person name="Shi S."/>
            <person name="Blazewicz S.J."/>
            <person name="Koch B.J."/>
            <person name="Probst A.J."/>
            <person name="Hungate B.A."/>
            <person name="Pett-Ridge J."/>
            <person name="Firestone M.K."/>
            <person name="Banfield J.F."/>
        </authorList>
    </citation>
    <scope>NUCLEOTIDE SEQUENCE</scope>
    <source>
        <strain evidence="2">YM_69_17</strain>
    </source>
</reference>
<proteinExistence type="predicted"/>
<feature type="non-terminal residue" evidence="2">
    <location>
        <position position="255"/>
    </location>
</feature>
<dbReference type="EMBL" id="JAEKLZ010000190">
    <property type="protein sequence ID" value="MBW8725915.1"/>
    <property type="molecule type" value="Genomic_DNA"/>
</dbReference>
<comment type="caution">
    <text evidence="2">The sequence shown here is derived from an EMBL/GenBank/DDBJ whole genome shotgun (WGS) entry which is preliminary data.</text>
</comment>
<sequence length="255" mass="27338">MFIILGGTGHVGSAAARALLDQGRPVTIVTHSTDKAEAWRRRGAEAAVADVRDADRLRAVFRRGRRAFLLNPPADVATDTDAGERETVRCILAALDGSGLEKVVAESTYGAQPGERCGDLTVLYELEQGLKAQPIPATIQRAGYYMSNWAASLEAVRGQGILPSMLPAGLRIPMVAPEDLGRAAARWLTEPVERTGPHYVEGPEPYSPADVAAAFAGALGRPVEVKEVPREAWEETFRSLGFSEPAAKSYARMTA</sequence>
<protein>
    <submittedName>
        <fullName evidence="2">NmrA family NAD(P)-binding protein</fullName>
    </submittedName>
</protein>
<evidence type="ECO:0000259" key="1">
    <source>
        <dbReference type="Pfam" id="PF05368"/>
    </source>
</evidence>
<organism evidence="2 3">
    <name type="scientific">Inquilinus limosus</name>
    <dbReference type="NCBI Taxonomy" id="171674"/>
    <lineage>
        <taxon>Bacteria</taxon>
        <taxon>Pseudomonadati</taxon>
        <taxon>Pseudomonadota</taxon>
        <taxon>Alphaproteobacteria</taxon>
        <taxon>Rhodospirillales</taxon>
        <taxon>Rhodospirillaceae</taxon>
        <taxon>Inquilinus</taxon>
    </lineage>
</organism>
<dbReference type="InterPro" id="IPR008030">
    <property type="entry name" value="NmrA-like"/>
</dbReference>
<dbReference type="PANTHER" id="PTHR43162:SF1">
    <property type="entry name" value="PRESTALK A DIFFERENTIATION PROTEIN A"/>
    <property type="match status" value="1"/>
</dbReference>
<name>A0A952KF22_9PROT</name>
<gene>
    <name evidence="2" type="ORF">JF625_12275</name>
</gene>
<dbReference type="Pfam" id="PF05368">
    <property type="entry name" value="NmrA"/>
    <property type="match status" value="1"/>
</dbReference>
<dbReference type="SUPFAM" id="SSF51735">
    <property type="entry name" value="NAD(P)-binding Rossmann-fold domains"/>
    <property type="match status" value="1"/>
</dbReference>
<evidence type="ECO:0000313" key="2">
    <source>
        <dbReference type="EMBL" id="MBW8725915.1"/>
    </source>
</evidence>
<dbReference type="Gene3D" id="3.40.50.720">
    <property type="entry name" value="NAD(P)-binding Rossmann-like Domain"/>
    <property type="match status" value="1"/>
</dbReference>
<feature type="domain" description="NmrA-like" evidence="1">
    <location>
        <begin position="3"/>
        <end position="235"/>
    </location>
</feature>
<dbReference type="InterPro" id="IPR051604">
    <property type="entry name" value="Ergot_Alk_Oxidoreductase"/>
</dbReference>
<dbReference type="Gene3D" id="3.90.25.10">
    <property type="entry name" value="UDP-galactose 4-epimerase, domain 1"/>
    <property type="match status" value="1"/>
</dbReference>
<dbReference type="PANTHER" id="PTHR43162">
    <property type="match status" value="1"/>
</dbReference>
<dbReference type="AlphaFoldDB" id="A0A952KF22"/>